<keyword evidence="2" id="KW-0808">Transferase</keyword>
<dbReference type="InterPro" id="IPR002941">
    <property type="entry name" value="DNA_methylase_N4/N6"/>
</dbReference>
<dbReference type="EC" id="2.1.1.-" evidence="3"/>
<evidence type="ECO:0000259" key="4">
    <source>
        <dbReference type="Pfam" id="PF01555"/>
    </source>
</evidence>
<dbReference type="GO" id="GO:0003677">
    <property type="term" value="F:DNA binding"/>
    <property type="evidence" value="ECO:0007669"/>
    <property type="project" value="InterPro"/>
</dbReference>
<comment type="similarity">
    <text evidence="3">Belongs to the N(4)/N(6)-methyltransferase family.</text>
</comment>
<name>A0A1G2IRX2_9BACT</name>
<gene>
    <name evidence="5" type="ORF">A3G45_02580</name>
</gene>
<organism evidence="5 6">
    <name type="scientific">Candidatus Staskawiczbacteria bacterium RIFCSPLOWO2_12_FULL_37_15</name>
    <dbReference type="NCBI Taxonomy" id="1802218"/>
    <lineage>
        <taxon>Bacteria</taxon>
        <taxon>Candidatus Staskawicziibacteriota</taxon>
    </lineage>
</organism>
<dbReference type="SUPFAM" id="SSF53335">
    <property type="entry name" value="S-adenosyl-L-methionine-dependent methyltransferases"/>
    <property type="match status" value="1"/>
</dbReference>
<dbReference type="GO" id="GO:0005737">
    <property type="term" value="C:cytoplasm"/>
    <property type="evidence" value="ECO:0007669"/>
    <property type="project" value="TreeGrafter"/>
</dbReference>
<accession>A0A1G2IRX2</accession>
<dbReference type="AlphaFoldDB" id="A0A1G2IRX2"/>
<evidence type="ECO:0000256" key="3">
    <source>
        <dbReference type="RuleBase" id="RU362026"/>
    </source>
</evidence>
<evidence type="ECO:0000313" key="6">
    <source>
        <dbReference type="Proteomes" id="UP000178632"/>
    </source>
</evidence>
<sequence>MNNYKIIQGDCIKLLSSKKKFQEVDLTFLDPPFNQDKEYNLWNDKLPENEYWRLMKDVCRGVFEITSNGGAIYFMQREKNAEFVLQCLRETGWLLQNLIIWKKKSSAVPCSNKFGKHYQIIGFATKGQKPKVFNRLRISPPLPKNYKYERENGVYLTDIWDDIRELTSGYFAGNEAIRKKNGERFHKQQSPITLLLRIILSSTEVGDIVFDPFAGTGTTLVVAEQLKRKSIGIEIDKNNVEGLKDRLERMSQSDDIMKYYKEYIYTKNLKEIWGVDSAPFTIKKREELSLFKL</sequence>
<protein>
    <recommendedName>
        <fullName evidence="3">Methyltransferase</fullName>
        <ecNumber evidence="3">2.1.1.-</ecNumber>
    </recommendedName>
</protein>
<dbReference type="InterPro" id="IPR001091">
    <property type="entry name" value="RM_Methyltransferase"/>
</dbReference>
<proteinExistence type="inferred from homology"/>
<dbReference type="GO" id="GO:0032259">
    <property type="term" value="P:methylation"/>
    <property type="evidence" value="ECO:0007669"/>
    <property type="project" value="UniProtKB-KW"/>
</dbReference>
<dbReference type="GO" id="GO:0008170">
    <property type="term" value="F:N-methyltransferase activity"/>
    <property type="evidence" value="ECO:0007669"/>
    <property type="project" value="InterPro"/>
</dbReference>
<comment type="caution">
    <text evidence="5">The sequence shown here is derived from an EMBL/GenBank/DDBJ whole genome shotgun (WGS) entry which is preliminary data.</text>
</comment>
<evidence type="ECO:0000313" key="5">
    <source>
        <dbReference type="EMBL" id="OGZ77080.1"/>
    </source>
</evidence>
<dbReference type="Proteomes" id="UP000178632">
    <property type="component" value="Unassembled WGS sequence"/>
</dbReference>
<reference evidence="5 6" key="1">
    <citation type="journal article" date="2016" name="Nat. Commun.">
        <title>Thousands of microbial genomes shed light on interconnected biogeochemical processes in an aquifer system.</title>
        <authorList>
            <person name="Anantharaman K."/>
            <person name="Brown C.T."/>
            <person name="Hug L.A."/>
            <person name="Sharon I."/>
            <person name="Castelle C.J."/>
            <person name="Probst A.J."/>
            <person name="Thomas B.C."/>
            <person name="Singh A."/>
            <person name="Wilkins M.J."/>
            <person name="Karaoz U."/>
            <person name="Brodie E.L."/>
            <person name="Williams K.H."/>
            <person name="Hubbard S.S."/>
            <person name="Banfield J.F."/>
        </authorList>
    </citation>
    <scope>NUCLEOTIDE SEQUENCE [LARGE SCALE GENOMIC DNA]</scope>
</reference>
<keyword evidence="1 5" id="KW-0489">Methyltransferase</keyword>
<evidence type="ECO:0000256" key="1">
    <source>
        <dbReference type="ARBA" id="ARBA00022603"/>
    </source>
</evidence>
<evidence type="ECO:0000256" key="2">
    <source>
        <dbReference type="ARBA" id="ARBA00022679"/>
    </source>
</evidence>
<dbReference type="Gene3D" id="3.40.50.150">
    <property type="entry name" value="Vaccinia Virus protein VP39"/>
    <property type="match status" value="1"/>
</dbReference>
<dbReference type="EMBL" id="MHPE01000017">
    <property type="protein sequence ID" value="OGZ77080.1"/>
    <property type="molecule type" value="Genomic_DNA"/>
</dbReference>
<feature type="domain" description="DNA methylase N-4/N-6" evidence="4">
    <location>
        <begin position="24"/>
        <end position="241"/>
    </location>
</feature>
<dbReference type="PANTHER" id="PTHR13370">
    <property type="entry name" value="RNA METHYLASE-RELATED"/>
    <property type="match status" value="1"/>
</dbReference>
<dbReference type="PRINTS" id="PR00508">
    <property type="entry name" value="S21N4MTFRASE"/>
</dbReference>
<dbReference type="Pfam" id="PF01555">
    <property type="entry name" value="N6_N4_Mtase"/>
    <property type="match status" value="1"/>
</dbReference>
<dbReference type="InterPro" id="IPR029063">
    <property type="entry name" value="SAM-dependent_MTases_sf"/>
</dbReference>
<dbReference type="PANTHER" id="PTHR13370:SF3">
    <property type="entry name" value="TRNA (GUANINE(10)-N2)-METHYLTRANSFERASE HOMOLOG"/>
    <property type="match status" value="1"/>
</dbReference>